<reference evidence="3" key="3">
    <citation type="submission" date="2022-06" db="UniProtKB">
        <authorList>
            <consortium name="EnsemblMetazoa"/>
        </authorList>
    </citation>
    <scope>IDENTIFICATION</scope>
</reference>
<dbReference type="OrthoDB" id="5593200at2759"/>
<evidence type="ECO:0000313" key="2">
    <source>
        <dbReference type="EMBL" id="KAF7488184.1"/>
    </source>
</evidence>
<sequence>MQLISILKTDILRQDHFKWSTSSKSSSFIIRTNRIIENEYVLLSQSPTRLTTTEDGEENNRVFHQHNLQFEWINTDEVLFDNRESNRINQTIPASEQSRDDRREMISSNDDAGSSFSNDDGHQDLSDREKDSDELDKEKIDIIKNLMANFQLPDENYPSWAKLVPENEWQNHLTNRNK</sequence>
<accession>A0A834QZB1</accession>
<protein>
    <submittedName>
        <fullName evidence="2 3">Uncharacterized protein</fullName>
    </submittedName>
</protein>
<dbReference type="Pfam" id="PF06910">
    <property type="entry name" value="MEA1"/>
    <property type="match status" value="1"/>
</dbReference>
<reference evidence="2" key="2">
    <citation type="submission" date="2020-01" db="EMBL/GenBank/DDBJ databases">
        <authorList>
            <person name="Korhonen P.K.K."/>
            <person name="Guangxu M.G."/>
            <person name="Wang T.W."/>
            <person name="Stroehlein A.J.S."/>
            <person name="Young N.D."/>
            <person name="Ang C.-S.A."/>
            <person name="Fernando D.W.F."/>
            <person name="Lu H.L."/>
            <person name="Taylor S.T."/>
            <person name="Ehtesham M.E.M."/>
            <person name="Najaraj S.H.N."/>
            <person name="Harsha G.H.G."/>
            <person name="Madugundu A.M."/>
            <person name="Renuse S.R."/>
            <person name="Holt D.H."/>
            <person name="Pandey A.P."/>
            <person name="Papenfuss A.P."/>
            <person name="Gasser R.B.G."/>
            <person name="Fischer K.F."/>
        </authorList>
    </citation>
    <scope>NUCLEOTIDE SEQUENCE</scope>
    <source>
        <strain evidence="2">SSS_KF_BRIS2020</strain>
    </source>
</reference>
<feature type="compositionally biased region" description="Polar residues" evidence="1">
    <location>
        <begin position="106"/>
        <end position="118"/>
    </location>
</feature>
<dbReference type="EnsemblMetazoa" id="SSS_6333s_mrna">
    <property type="protein sequence ID" value="KAF7488184.1"/>
    <property type="gene ID" value="SSS_6333"/>
</dbReference>
<gene>
    <name evidence="2" type="ORF">SSS_6333</name>
</gene>
<keyword evidence="4" id="KW-1185">Reference proteome</keyword>
<organism evidence="2">
    <name type="scientific">Sarcoptes scabiei</name>
    <name type="common">Itch mite</name>
    <name type="synonym">Acarus scabiei</name>
    <dbReference type="NCBI Taxonomy" id="52283"/>
    <lineage>
        <taxon>Eukaryota</taxon>
        <taxon>Metazoa</taxon>
        <taxon>Ecdysozoa</taxon>
        <taxon>Arthropoda</taxon>
        <taxon>Chelicerata</taxon>
        <taxon>Arachnida</taxon>
        <taxon>Acari</taxon>
        <taxon>Acariformes</taxon>
        <taxon>Sarcoptiformes</taxon>
        <taxon>Astigmata</taxon>
        <taxon>Psoroptidia</taxon>
        <taxon>Sarcoptoidea</taxon>
        <taxon>Sarcoptidae</taxon>
        <taxon>Sarcoptinae</taxon>
        <taxon>Sarcoptes</taxon>
    </lineage>
</organism>
<dbReference type="EMBL" id="WVUK01000066">
    <property type="protein sequence ID" value="KAF7488184.1"/>
    <property type="molecule type" value="Genomic_DNA"/>
</dbReference>
<evidence type="ECO:0000256" key="1">
    <source>
        <dbReference type="SAM" id="MobiDB-lite"/>
    </source>
</evidence>
<dbReference type="Proteomes" id="UP000070412">
    <property type="component" value="Unassembled WGS sequence"/>
</dbReference>
<reference evidence="4" key="1">
    <citation type="journal article" date="2020" name="PLoS Negl. Trop. Dis.">
        <title>High-quality nuclear genome for Sarcoptes scabiei-A critical resource for a neglected parasite.</title>
        <authorList>
            <person name="Korhonen P.K."/>
            <person name="Gasser R.B."/>
            <person name="Ma G."/>
            <person name="Wang T."/>
            <person name="Stroehlein A.J."/>
            <person name="Young N.D."/>
            <person name="Ang C.S."/>
            <person name="Fernando D.D."/>
            <person name="Lu H.C."/>
            <person name="Taylor S."/>
            <person name="Reynolds S.L."/>
            <person name="Mofiz E."/>
            <person name="Najaraj S.H."/>
            <person name="Gowda H."/>
            <person name="Madugundu A."/>
            <person name="Renuse S."/>
            <person name="Holt D."/>
            <person name="Pandey A."/>
            <person name="Papenfuss A.T."/>
            <person name="Fischer K."/>
        </authorList>
    </citation>
    <scope>NUCLEOTIDE SEQUENCE [LARGE SCALE GENOMIC DNA]</scope>
</reference>
<proteinExistence type="predicted"/>
<dbReference type="AlphaFoldDB" id="A0A834QZB1"/>
<feature type="compositionally biased region" description="Basic and acidic residues" evidence="1">
    <location>
        <begin position="119"/>
        <end position="136"/>
    </location>
</feature>
<feature type="compositionally biased region" description="Polar residues" evidence="1">
    <location>
        <begin position="87"/>
        <end position="96"/>
    </location>
</feature>
<name>A0A834QZB1_SARSC</name>
<evidence type="ECO:0000313" key="4">
    <source>
        <dbReference type="Proteomes" id="UP000070412"/>
    </source>
</evidence>
<feature type="region of interest" description="Disordered" evidence="1">
    <location>
        <begin position="84"/>
        <end position="136"/>
    </location>
</feature>
<evidence type="ECO:0000313" key="3">
    <source>
        <dbReference type="EnsemblMetazoa" id="KAF7488184.1"/>
    </source>
</evidence>